<dbReference type="PIRSF" id="PIRSF005900">
    <property type="entry name" value="Dps"/>
    <property type="match status" value="1"/>
</dbReference>
<dbReference type="InterPro" id="IPR002177">
    <property type="entry name" value="DPS_DNA-bd"/>
</dbReference>
<dbReference type="PROSITE" id="PS00818">
    <property type="entry name" value="DPS_1"/>
    <property type="match status" value="1"/>
</dbReference>
<evidence type="ECO:0000313" key="5">
    <source>
        <dbReference type="Proteomes" id="UP000320176"/>
    </source>
</evidence>
<reference evidence="4 5" key="1">
    <citation type="submission" date="2019-02" db="EMBL/GenBank/DDBJ databases">
        <title>Deep-cultivation of Planctomycetes and their phenomic and genomic characterization uncovers novel biology.</title>
        <authorList>
            <person name="Wiegand S."/>
            <person name="Jogler M."/>
            <person name="Boedeker C."/>
            <person name="Pinto D."/>
            <person name="Vollmers J."/>
            <person name="Rivas-Marin E."/>
            <person name="Kohn T."/>
            <person name="Peeters S.H."/>
            <person name="Heuer A."/>
            <person name="Rast P."/>
            <person name="Oberbeckmann S."/>
            <person name="Bunk B."/>
            <person name="Jeske O."/>
            <person name="Meyerdierks A."/>
            <person name="Storesund J.E."/>
            <person name="Kallscheuer N."/>
            <person name="Luecker S."/>
            <person name="Lage O.M."/>
            <person name="Pohl T."/>
            <person name="Merkel B.J."/>
            <person name="Hornburger P."/>
            <person name="Mueller R.-W."/>
            <person name="Bruemmer F."/>
            <person name="Labrenz M."/>
            <person name="Spormann A.M."/>
            <person name="Op Den Camp H."/>
            <person name="Overmann J."/>
            <person name="Amann R."/>
            <person name="Jetten M.S.M."/>
            <person name="Mascher T."/>
            <person name="Medema M.H."/>
            <person name="Devos D.P."/>
            <person name="Kaster A.-K."/>
            <person name="Ovreas L."/>
            <person name="Rohde M."/>
            <person name="Galperin M.Y."/>
            <person name="Jogler C."/>
        </authorList>
    </citation>
    <scope>NUCLEOTIDE SEQUENCE [LARGE SCALE GENOMIC DNA]</scope>
    <source>
        <strain evidence="4 5">Pla52n</strain>
    </source>
</reference>
<dbReference type="InterPro" id="IPR008331">
    <property type="entry name" value="Ferritin_DPS_dom"/>
</dbReference>
<proteinExistence type="inferred from homology"/>
<dbReference type="InterPro" id="IPR012347">
    <property type="entry name" value="Ferritin-like"/>
</dbReference>
<name>A0A5C6B9N0_9BACT</name>
<comment type="similarity">
    <text evidence="1 2">Belongs to the Dps family.</text>
</comment>
<dbReference type="AlphaFoldDB" id="A0A5C6B9N0"/>
<dbReference type="EMBL" id="SJPN01000001">
    <property type="protein sequence ID" value="TWU08427.1"/>
    <property type="molecule type" value="Genomic_DNA"/>
</dbReference>
<dbReference type="Gene3D" id="1.20.1260.10">
    <property type="match status" value="1"/>
</dbReference>
<dbReference type="SUPFAM" id="SSF47240">
    <property type="entry name" value="Ferritin-like"/>
    <property type="match status" value="1"/>
</dbReference>
<dbReference type="InterPro" id="IPR009078">
    <property type="entry name" value="Ferritin-like_SF"/>
</dbReference>
<organism evidence="4 5">
    <name type="scientific">Stieleria varia</name>
    <dbReference type="NCBI Taxonomy" id="2528005"/>
    <lineage>
        <taxon>Bacteria</taxon>
        <taxon>Pseudomonadati</taxon>
        <taxon>Planctomycetota</taxon>
        <taxon>Planctomycetia</taxon>
        <taxon>Pirellulales</taxon>
        <taxon>Pirellulaceae</taxon>
        <taxon>Stieleria</taxon>
    </lineage>
</organism>
<dbReference type="CDD" id="cd01043">
    <property type="entry name" value="DPS"/>
    <property type="match status" value="1"/>
</dbReference>
<feature type="domain" description="Ferritin/DPS" evidence="3">
    <location>
        <begin position="27"/>
        <end position="162"/>
    </location>
</feature>
<dbReference type="PRINTS" id="PR01346">
    <property type="entry name" value="HELNAPAPROT"/>
</dbReference>
<dbReference type="GO" id="GO:0016722">
    <property type="term" value="F:oxidoreductase activity, acting on metal ions"/>
    <property type="evidence" value="ECO:0007669"/>
    <property type="project" value="InterPro"/>
</dbReference>
<dbReference type="InterPro" id="IPR023188">
    <property type="entry name" value="DPS_DNA-bd_CS"/>
</dbReference>
<dbReference type="RefSeq" id="WP_146518472.1">
    <property type="nucleotide sequence ID" value="NZ_CP151726.1"/>
</dbReference>
<dbReference type="OrthoDB" id="9797023at2"/>
<evidence type="ECO:0000313" key="4">
    <source>
        <dbReference type="EMBL" id="TWU08427.1"/>
    </source>
</evidence>
<comment type="caution">
    <text evidence="4">The sequence shown here is derived from an EMBL/GenBank/DDBJ whole genome shotgun (WGS) entry which is preliminary data.</text>
</comment>
<sequence>MTTATKTASVFKRQILTSDANQETVSLLQANLVNLVDLALLLKQAHWNVLGTNFRSVHLQLDEIIASVRNASDEVAERVSTLGVAPDGRSETVAKDTDLSTYPDGFQKVPATLQHVADALMTTIEQIRDAIEKLGEMDPISEDLLIGISATLEKHLWMVQAQEE</sequence>
<dbReference type="PANTHER" id="PTHR42932">
    <property type="entry name" value="GENERAL STRESS PROTEIN 20U"/>
    <property type="match status" value="1"/>
</dbReference>
<evidence type="ECO:0000256" key="1">
    <source>
        <dbReference type="ARBA" id="ARBA00009497"/>
    </source>
</evidence>
<dbReference type="NCBIfam" id="NF006975">
    <property type="entry name" value="PRK09448.1"/>
    <property type="match status" value="1"/>
</dbReference>
<protein>
    <submittedName>
        <fullName evidence="4">Fine tangled pili major subunit</fullName>
    </submittedName>
</protein>
<dbReference type="Proteomes" id="UP000320176">
    <property type="component" value="Unassembled WGS sequence"/>
</dbReference>
<evidence type="ECO:0000256" key="2">
    <source>
        <dbReference type="RuleBase" id="RU003875"/>
    </source>
</evidence>
<accession>A0A5C6B9N0</accession>
<dbReference type="Pfam" id="PF00210">
    <property type="entry name" value="Ferritin"/>
    <property type="match status" value="1"/>
</dbReference>
<dbReference type="PANTHER" id="PTHR42932:SF2">
    <property type="entry name" value="DNA PROTECTION DURING STARVATION PROTEIN 1"/>
    <property type="match status" value="1"/>
</dbReference>
<keyword evidence="5" id="KW-1185">Reference proteome</keyword>
<evidence type="ECO:0000259" key="3">
    <source>
        <dbReference type="Pfam" id="PF00210"/>
    </source>
</evidence>
<dbReference type="GO" id="GO:0008199">
    <property type="term" value="F:ferric iron binding"/>
    <property type="evidence" value="ECO:0007669"/>
    <property type="project" value="InterPro"/>
</dbReference>
<gene>
    <name evidence="4" type="primary">ftpA</name>
    <name evidence="4" type="ORF">Pla52n_10100</name>
</gene>